<name>H8GV77_DEIGI</name>
<dbReference type="InterPro" id="IPR012349">
    <property type="entry name" value="Split_barrel_FMN-bd"/>
</dbReference>
<evidence type="ECO:0000313" key="3">
    <source>
        <dbReference type="EMBL" id="AFD26752.1"/>
    </source>
</evidence>
<dbReference type="PANTHER" id="PTHR30466">
    <property type="entry name" value="FLAVIN REDUCTASE"/>
    <property type="match status" value="1"/>
</dbReference>
<organism evidence="3 4">
    <name type="scientific">Deinococcus gobiensis (strain DSM 21396 / JCM 16679 / CGMCC 1.7299 / I-0)</name>
    <dbReference type="NCBI Taxonomy" id="745776"/>
    <lineage>
        <taxon>Bacteria</taxon>
        <taxon>Thermotogati</taxon>
        <taxon>Deinococcota</taxon>
        <taxon>Deinococci</taxon>
        <taxon>Deinococcales</taxon>
        <taxon>Deinococcaceae</taxon>
        <taxon>Deinococcus</taxon>
    </lineage>
</organism>
<dbReference type="GO" id="GO:0006208">
    <property type="term" value="P:pyrimidine nucleobase catabolic process"/>
    <property type="evidence" value="ECO:0007669"/>
    <property type="project" value="TreeGrafter"/>
</dbReference>
<dbReference type="AlphaFoldDB" id="H8GV77"/>
<dbReference type="InterPro" id="IPR002563">
    <property type="entry name" value="Flavin_Rdtase-like_dom"/>
</dbReference>
<dbReference type="KEGG" id="dgo:DGo_CA2825"/>
<dbReference type="Proteomes" id="UP000007575">
    <property type="component" value="Chromosome"/>
</dbReference>
<dbReference type="HOGENOM" id="CLU_059021_1_4_0"/>
<dbReference type="InterPro" id="IPR050268">
    <property type="entry name" value="NADH-dep_flavin_reductase"/>
</dbReference>
<feature type="domain" description="Flavin reductase like" evidence="2">
    <location>
        <begin position="1"/>
        <end position="136"/>
    </location>
</feature>
<dbReference type="eggNOG" id="COG1853">
    <property type="taxonomic scope" value="Bacteria"/>
</dbReference>
<dbReference type="PANTHER" id="PTHR30466:SF1">
    <property type="entry name" value="FMN REDUCTASE (NADH) RUTF"/>
    <property type="match status" value="1"/>
</dbReference>
<dbReference type="Pfam" id="PF01613">
    <property type="entry name" value="Flavin_Reduct"/>
    <property type="match status" value="1"/>
</dbReference>
<dbReference type="STRING" id="745776.DGo_CA2825"/>
<dbReference type="EMBL" id="CP002191">
    <property type="protein sequence ID" value="AFD26752.1"/>
    <property type="molecule type" value="Genomic_DNA"/>
</dbReference>
<dbReference type="SUPFAM" id="SSF50475">
    <property type="entry name" value="FMN-binding split barrel"/>
    <property type="match status" value="1"/>
</dbReference>
<reference evidence="3 4" key="1">
    <citation type="journal article" date="2012" name="PLoS ONE">
        <title>Genome sequence and transcriptome analysis of the radioresistant bacterium Deinococcus gobiensis: insights into the extreme environmental adaptations.</title>
        <authorList>
            <person name="Yuan M."/>
            <person name="Chen M."/>
            <person name="Zhang W."/>
            <person name="Lu W."/>
            <person name="Wang J."/>
            <person name="Yang M."/>
            <person name="Zhao P."/>
            <person name="Tang R."/>
            <person name="Li X."/>
            <person name="Hao Y."/>
            <person name="Zhou Z."/>
            <person name="Zhan Y."/>
            <person name="Yu H."/>
            <person name="Teng C."/>
            <person name="Yan Y."/>
            <person name="Ping S."/>
            <person name="Wang Y."/>
            <person name="Lin M."/>
        </authorList>
    </citation>
    <scope>NUCLEOTIDE SEQUENCE [LARGE SCALE GENOMIC DNA]</scope>
    <source>
        <strain evidence="3 4">I-0</strain>
    </source>
</reference>
<dbReference type="GO" id="GO:0010181">
    <property type="term" value="F:FMN binding"/>
    <property type="evidence" value="ECO:0007669"/>
    <property type="project" value="InterPro"/>
</dbReference>
<dbReference type="GO" id="GO:0042602">
    <property type="term" value="F:riboflavin reductase (NADPH) activity"/>
    <property type="evidence" value="ECO:0007669"/>
    <property type="project" value="TreeGrafter"/>
</dbReference>
<dbReference type="SMART" id="SM00903">
    <property type="entry name" value="Flavin_Reduct"/>
    <property type="match status" value="1"/>
</dbReference>
<keyword evidence="4" id="KW-1185">Reference proteome</keyword>
<dbReference type="Gene3D" id="2.30.110.10">
    <property type="entry name" value="Electron Transport, Fmn-binding Protein, Chain A"/>
    <property type="match status" value="1"/>
</dbReference>
<evidence type="ECO:0000259" key="2">
    <source>
        <dbReference type="SMART" id="SM00903"/>
    </source>
</evidence>
<sequence length="138" mass="15198">MTVITARSGDERRGMTANAFVSVSLTPPLILVSVDHRAHMLSLLSDDAVTHFGVNILGANQRHLSTHFAGKPGPEEQVPWFEHEGLPLIGGTVAQLVCRKERLIGAGDHTLVLGHVEYSRYTDDDPLLYFRGQYHELG</sequence>
<keyword evidence="1" id="KW-0560">Oxidoreductase</keyword>
<evidence type="ECO:0000256" key="1">
    <source>
        <dbReference type="ARBA" id="ARBA00023002"/>
    </source>
</evidence>
<dbReference type="PATRIC" id="fig|745776.4.peg.2902"/>
<evidence type="ECO:0000313" key="4">
    <source>
        <dbReference type="Proteomes" id="UP000007575"/>
    </source>
</evidence>
<accession>H8GV77</accession>
<gene>
    <name evidence="3" type="ordered locus">DGo_CA2825</name>
</gene>
<proteinExistence type="predicted"/>
<protein>
    <submittedName>
        <fullName evidence="3">Oxidoreductase, putative</fullName>
    </submittedName>
</protein>